<evidence type="ECO:0000256" key="3">
    <source>
        <dbReference type="ARBA" id="ARBA00022295"/>
    </source>
</evidence>
<reference evidence="7" key="1">
    <citation type="submission" date="2021-10" db="EMBL/GenBank/DDBJ databases">
        <title>Tropical sea cucumber genome reveals ecological adaptation and Cuvierian tubules defense mechanism.</title>
        <authorList>
            <person name="Chen T."/>
        </authorList>
    </citation>
    <scope>NUCLEOTIDE SEQUENCE</scope>
    <source>
        <strain evidence="7">Nanhai2018</strain>
        <tissue evidence="7">Muscle</tissue>
    </source>
</reference>
<dbReference type="EMBL" id="JAIZAY010000017">
    <property type="protein sequence ID" value="KAJ8026181.1"/>
    <property type="molecule type" value="Genomic_DNA"/>
</dbReference>
<feature type="coiled-coil region" evidence="6">
    <location>
        <begin position="31"/>
        <end position="61"/>
    </location>
</feature>
<evidence type="ECO:0000313" key="7">
    <source>
        <dbReference type="EMBL" id="KAJ8026181.1"/>
    </source>
</evidence>
<keyword evidence="8" id="KW-1185">Reference proteome</keyword>
<name>A0A9Q1BFV6_HOLLE</name>
<comment type="caution">
    <text evidence="7">The sequence shown here is derived from an EMBL/GenBank/DDBJ whole genome shotgun (WGS) entry which is preliminary data.</text>
</comment>
<keyword evidence="5" id="KW-0458">Lysosome</keyword>
<dbReference type="OrthoDB" id="5567844at2759"/>
<evidence type="ECO:0000256" key="4">
    <source>
        <dbReference type="ARBA" id="ARBA00023136"/>
    </source>
</evidence>
<evidence type="ECO:0000256" key="1">
    <source>
        <dbReference type="ARBA" id="ARBA00004656"/>
    </source>
</evidence>
<dbReference type="InterPro" id="IPR032143">
    <property type="entry name" value="BORCS7"/>
</dbReference>
<sequence>MSVNVVKCLLSQAIRNFASQEQHLENSYQNMKKLRELKSHLEFQEEAIERRVEEMDSLQDQLTTLQR</sequence>
<gene>
    <name evidence="7" type="ORF">HOLleu_33947</name>
</gene>
<dbReference type="GO" id="GO:0099078">
    <property type="term" value="C:BORC complex"/>
    <property type="evidence" value="ECO:0007669"/>
    <property type="project" value="TreeGrafter"/>
</dbReference>
<evidence type="ECO:0000256" key="5">
    <source>
        <dbReference type="ARBA" id="ARBA00023228"/>
    </source>
</evidence>
<dbReference type="AlphaFoldDB" id="A0A9Q1BFV6"/>
<dbReference type="Pfam" id="PF16088">
    <property type="entry name" value="BORCS7"/>
    <property type="match status" value="1"/>
</dbReference>
<keyword evidence="4" id="KW-0472">Membrane</keyword>
<dbReference type="PANTHER" id="PTHR31397">
    <property type="entry name" value="BLOC-1-RELATED COMPLEX SUBUNIT 7 BORSC7"/>
    <property type="match status" value="1"/>
</dbReference>
<comment type="similarity">
    <text evidence="2">Belongs to the BORCS7 family.</text>
</comment>
<evidence type="ECO:0000256" key="6">
    <source>
        <dbReference type="SAM" id="Coils"/>
    </source>
</evidence>
<dbReference type="GO" id="GO:0005765">
    <property type="term" value="C:lysosomal membrane"/>
    <property type="evidence" value="ECO:0007669"/>
    <property type="project" value="UniProtKB-SubCell"/>
</dbReference>
<accession>A0A9Q1BFV6</accession>
<comment type="subcellular location">
    <subcellularLocation>
        <location evidence="1">Lysosome membrane</location>
    </subcellularLocation>
</comment>
<organism evidence="7 8">
    <name type="scientific">Holothuria leucospilota</name>
    <name type="common">Black long sea cucumber</name>
    <name type="synonym">Mertensiothuria leucospilota</name>
    <dbReference type="NCBI Taxonomy" id="206669"/>
    <lineage>
        <taxon>Eukaryota</taxon>
        <taxon>Metazoa</taxon>
        <taxon>Echinodermata</taxon>
        <taxon>Eleutherozoa</taxon>
        <taxon>Echinozoa</taxon>
        <taxon>Holothuroidea</taxon>
        <taxon>Aspidochirotacea</taxon>
        <taxon>Aspidochirotida</taxon>
        <taxon>Holothuriidae</taxon>
        <taxon>Holothuria</taxon>
    </lineage>
</organism>
<protein>
    <recommendedName>
        <fullName evidence="3">BLOC-1-related complex subunit 7</fullName>
    </recommendedName>
</protein>
<proteinExistence type="inferred from homology"/>
<dbReference type="Proteomes" id="UP001152320">
    <property type="component" value="Chromosome 17"/>
</dbReference>
<evidence type="ECO:0000256" key="2">
    <source>
        <dbReference type="ARBA" id="ARBA00005433"/>
    </source>
</evidence>
<keyword evidence="6" id="KW-0175">Coiled coil</keyword>
<evidence type="ECO:0000313" key="8">
    <source>
        <dbReference type="Proteomes" id="UP001152320"/>
    </source>
</evidence>
<dbReference type="PANTHER" id="PTHR31397:SF1">
    <property type="entry name" value="BLOC-1-RELATED COMPLEX SUBUNIT 7"/>
    <property type="match status" value="1"/>
</dbReference>